<protein>
    <submittedName>
        <fullName evidence="2">Uncharacterized protein</fullName>
    </submittedName>
</protein>
<dbReference type="EMBL" id="JAWJWE010000037">
    <property type="protein sequence ID" value="KAK6626093.1"/>
    <property type="molecule type" value="Genomic_DNA"/>
</dbReference>
<organism evidence="2 3">
    <name type="scientific">Polyplax serrata</name>
    <name type="common">Common mouse louse</name>
    <dbReference type="NCBI Taxonomy" id="468196"/>
    <lineage>
        <taxon>Eukaryota</taxon>
        <taxon>Metazoa</taxon>
        <taxon>Ecdysozoa</taxon>
        <taxon>Arthropoda</taxon>
        <taxon>Hexapoda</taxon>
        <taxon>Insecta</taxon>
        <taxon>Pterygota</taxon>
        <taxon>Neoptera</taxon>
        <taxon>Paraneoptera</taxon>
        <taxon>Psocodea</taxon>
        <taxon>Troctomorpha</taxon>
        <taxon>Phthiraptera</taxon>
        <taxon>Anoplura</taxon>
        <taxon>Polyplacidae</taxon>
        <taxon>Polyplax</taxon>
    </lineage>
</organism>
<comment type="caution">
    <text evidence="2">The sequence shown here is derived from an EMBL/GenBank/DDBJ whole genome shotgun (WGS) entry which is preliminary data.</text>
</comment>
<sequence length="67" mass="8046">QSLSRHSGHSFWNFPRRRIKVGMETRRDDQGRKAGKRKREGRGSRNGRDELKRVEQRRRVSTRAWKG</sequence>
<name>A0AAN8S251_POLSC</name>
<evidence type="ECO:0000256" key="1">
    <source>
        <dbReference type="SAM" id="MobiDB-lite"/>
    </source>
</evidence>
<gene>
    <name evidence="2" type="ORF">RUM43_006397</name>
</gene>
<proteinExistence type="predicted"/>
<feature type="region of interest" description="Disordered" evidence="1">
    <location>
        <begin position="1"/>
        <end position="67"/>
    </location>
</feature>
<evidence type="ECO:0000313" key="3">
    <source>
        <dbReference type="Proteomes" id="UP001372834"/>
    </source>
</evidence>
<dbReference type="Proteomes" id="UP001372834">
    <property type="component" value="Unassembled WGS sequence"/>
</dbReference>
<accession>A0AAN8S251</accession>
<evidence type="ECO:0000313" key="2">
    <source>
        <dbReference type="EMBL" id="KAK6626093.1"/>
    </source>
</evidence>
<reference evidence="2 3" key="1">
    <citation type="submission" date="2023-10" db="EMBL/GenBank/DDBJ databases">
        <title>Genomes of two closely related lineages of the louse Polyplax serrata with different host specificities.</title>
        <authorList>
            <person name="Martinu J."/>
            <person name="Tarabai H."/>
            <person name="Stefka J."/>
            <person name="Hypsa V."/>
        </authorList>
    </citation>
    <scope>NUCLEOTIDE SEQUENCE [LARGE SCALE GENOMIC DNA]</scope>
    <source>
        <strain evidence="2">HR10_N</strain>
    </source>
</reference>
<feature type="compositionally biased region" description="Basic and acidic residues" evidence="1">
    <location>
        <begin position="21"/>
        <end position="32"/>
    </location>
</feature>
<feature type="compositionally biased region" description="Basic and acidic residues" evidence="1">
    <location>
        <begin position="41"/>
        <end position="58"/>
    </location>
</feature>
<dbReference type="AlphaFoldDB" id="A0AAN8S251"/>
<feature type="non-terminal residue" evidence="2">
    <location>
        <position position="1"/>
    </location>
</feature>